<protein>
    <submittedName>
        <fullName evidence="1">Uncharacterized protein</fullName>
    </submittedName>
</protein>
<name>A0A250DQK2_9BURK</name>
<evidence type="ECO:0000313" key="1">
    <source>
        <dbReference type="EMBL" id="ATA56532.1"/>
    </source>
</evidence>
<proteinExistence type="predicted"/>
<dbReference type="AlphaFoldDB" id="A0A250DQK2"/>
<dbReference type="RefSeq" id="WP_095746664.1">
    <property type="nucleotide sequence ID" value="NZ_CP023284.1"/>
</dbReference>
<evidence type="ECO:0000313" key="2">
    <source>
        <dbReference type="Proteomes" id="UP000217154"/>
    </source>
</evidence>
<organism evidence="1 2">
    <name type="scientific">Variovorax boronicumulans</name>
    <dbReference type="NCBI Taxonomy" id="436515"/>
    <lineage>
        <taxon>Bacteria</taxon>
        <taxon>Pseudomonadati</taxon>
        <taxon>Pseudomonadota</taxon>
        <taxon>Betaproteobacteria</taxon>
        <taxon>Burkholderiales</taxon>
        <taxon>Comamonadaceae</taxon>
        <taxon>Variovorax</taxon>
    </lineage>
</organism>
<dbReference type="KEGG" id="vbo:CKY39_27320"/>
<sequence length="87" mass="9509">MQTTLNLLDAAVKVQGLSDWAARLGLSKRALYTARDRGHLSPAIAGALAEELGQDPKEWIVLAALESERDSACKTRMVKRMAKSLML</sequence>
<dbReference type="Proteomes" id="UP000217154">
    <property type="component" value="Chromosome"/>
</dbReference>
<reference evidence="1 2" key="1">
    <citation type="submission" date="2017-09" db="EMBL/GenBank/DDBJ databases">
        <title>The diverse metabolic capabilities of V. boronicumulans make it an excellent choice for continued studies on novel biodegradation.</title>
        <authorList>
            <person name="Sun S."/>
        </authorList>
    </citation>
    <scope>NUCLEOTIDE SEQUENCE [LARGE SCALE GENOMIC DNA]</scope>
    <source>
        <strain evidence="1 2">J1</strain>
    </source>
</reference>
<accession>A0A250DQK2</accession>
<gene>
    <name evidence="1" type="ORF">CKY39_27320</name>
</gene>
<dbReference type="EMBL" id="CP023284">
    <property type="protein sequence ID" value="ATA56532.1"/>
    <property type="molecule type" value="Genomic_DNA"/>
</dbReference>